<dbReference type="Proteomes" id="UP000046067">
    <property type="component" value="Unassembled WGS sequence"/>
</dbReference>
<sequence>MLALKAVNPNIRDEEIEVLDQQIKELTGYIAQAQYQLDSLRLIVVAHN</sequence>
<dbReference type="AlphaFoldDB" id="A0A655ZQN5"/>
<dbReference type="Gene3D" id="6.10.140.1500">
    <property type="match status" value="1"/>
</dbReference>
<dbReference type="EMBL" id="CWQJ01000032">
    <property type="protein sequence ID" value="CSC77066.1"/>
    <property type="molecule type" value="Genomic_DNA"/>
</dbReference>
<reference evidence="2 3" key="1">
    <citation type="submission" date="2015-07" db="EMBL/GenBank/DDBJ databases">
        <authorList>
            <consortium name="Pathogen Informatics"/>
        </authorList>
    </citation>
    <scope>NUCLEOTIDE SEQUENCE [LARGE SCALE GENOMIC DNA]</scope>
    <source>
        <strain evidence="2 3">A325</strain>
    </source>
</reference>
<dbReference type="GO" id="GO:0016817">
    <property type="term" value="F:hydrolase activity, acting on acid anhydrides"/>
    <property type="evidence" value="ECO:0007669"/>
    <property type="project" value="InterPro"/>
</dbReference>
<feature type="domain" description="RNA polymerase recycling bacterial C-terminal" evidence="1">
    <location>
        <begin position="2"/>
        <end position="45"/>
    </location>
</feature>
<dbReference type="EC" id="3.6.4.-" evidence="2"/>
<evidence type="ECO:0000313" key="3">
    <source>
        <dbReference type="Proteomes" id="UP000046067"/>
    </source>
</evidence>
<protein>
    <submittedName>
        <fullName evidence="2">RNA polymerase associated protein RapA</fullName>
        <ecNumber evidence="2">3.6.4.-</ecNumber>
    </submittedName>
</protein>
<gene>
    <name evidence="2" type="primary">rapA</name>
    <name evidence="2" type="ORF">ERS013201_03508</name>
</gene>
<proteinExistence type="predicted"/>
<dbReference type="InterPro" id="IPR022737">
    <property type="entry name" value="RapA_C"/>
</dbReference>
<evidence type="ECO:0000313" key="2">
    <source>
        <dbReference type="EMBL" id="CSC77066.1"/>
    </source>
</evidence>
<name>A0A655ZQN5_VIBCL</name>
<evidence type="ECO:0000259" key="1">
    <source>
        <dbReference type="Pfam" id="PF12137"/>
    </source>
</evidence>
<organism evidence="2 3">
    <name type="scientific">Vibrio cholerae</name>
    <dbReference type="NCBI Taxonomy" id="666"/>
    <lineage>
        <taxon>Bacteria</taxon>
        <taxon>Pseudomonadati</taxon>
        <taxon>Pseudomonadota</taxon>
        <taxon>Gammaproteobacteria</taxon>
        <taxon>Vibrionales</taxon>
        <taxon>Vibrionaceae</taxon>
        <taxon>Vibrio</taxon>
    </lineage>
</organism>
<accession>A0A655ZQN5</accession>
<keyword evidence="2" id="KW-0378">Hydrolase</keyword>
<dbReference type="Pfam" id="PF12137">
    <property type="entry name" value="RapA_C"/>
    <property type="match status" value="1"/>
</dbReference>